<feature type="binding site" evidence="15">
    <location>
        <position position="289"/>
    </location>
    <ligand>
        <name>NAD(+)</name>
        <dbReference type="ChEBI" id="CHEBI:57540"/>
    </ligand>
</feature>
<dbReference type="NCBIfam" id="TIGR00575">
    <property type="entry name" value="dnlj"/>
    <property type="match status" value="1"/>
</dbReference>
<dbReference type="Pfam" id="PF01653">
    <property type="entry name" value="DNA_ligase_aden"/>
    <property type="match status" value="1"/>
</dbReference>
<feature type="binding site" evidence="15">
    <location>
        <position position="425"/>
    </location>
    <ligand>
        <name>Zn(2+)</name>
        <dbReference type="ChEBI" id="CHEBI:29105"/>
    </ligand>
</feature>
<dbReference type="SUPFAM" id="SSF50249">
    <property type="entry name" value="Nucleic acid-binding proteins"/>
    <property type="match status" value="1"/>
</dbReference>
<evidence type="ECO:0000256" key="8">
    <source>
        <dbReference type="ARBA" id="ARBA00022833"/>
    </source>
</evidence>
<dbReference type="InterPro" id="IPR004150">
    <property type="entry name" value="NAD_DNA_ligase_OB"/>
</dbReference>
<dbReference type="FunFam" id="2.40.50.140:FF:000012">
    <property type="entry name" value="DNA ligase"/>
    <property type="match status" value="1"/>
</dbReference>
<dbReference type="Proteomes" id="UP000263232">
    <property type="component" value="Chromosome"/>
</dbReference>
<dbReference type="FunFam" id="1.10.287.610:FF:000002">
    <property type="entry name" value="DNA ligase"/>
    <property type="match status" value="1"/>
</dbReference>
<dbReference type="Gene3D" id="1.10.287.610">
    <property type="entry name" value="Helix hairpin bin"/>
    <property type="match status" value="1"/>
</dbReference>
<dbReference type="PROSITE" id="PS01056">
    <property type="entry name" value="DNA_LIGASE_N2"/>
    <property type="match status" value="1"/>
</dbReference>
<dbReference type="GO" id="GO:0006281">
    <property type="term" value="P:DNA repair"/>
    <property type="evidence" value="ECO:0007669"/>
    <property type="project" value="UniProtKB-KW"/>
</dbReference>
<dbReference type="HAMAP" id="MF_01588">
    <property type="entry name" value="DNA_ligase_A"/>
    <property type="match status" value="1"/>
</dbReference>
<feature type="binding site" evidence="15">
    <location>
        <position position="139"/>
    </location>
    <ligand>
        <name>NAD(+)</name>
        <dbReference type="ChEBI" id="CHEBI:57540"/>
    </ligand>
</feature>
<dbReference type="SMART" id="SM00532">
    <property type="entry name" value="LIGANc"/>
    <property type="match status" value="1"/>
</dbReference>
<keyword evidence="4 15" id="KW-0436">Ligase</keyword>
<dbReference type="NCBIfam" id="NF005932">
    <property type="entry name" value="PRK07956.1"/>
    <property type="match status" value="1"/>
</dbReference>
<dbReference type="InterPro" id="IPR036420">
    <property type="entry name" value="BRCT_dom_sf"/>
</dbReference>
<evidence type="ECO:0000256" key="3">
    <source>
        <dbReference type="ARBA" id="ARBA00013308"/>
    </source>
</evidence>
<dbReference type="InterPro" id="IPR013839">
    <property type="entry name" value="DNAligase_adenylation"/>
</dbReference>
<dbReference type="GO" id="GO:0006260">
    <property type="term" value="P:DNA replication"/>
    <property type="evidence" value="ECO:0007669"/>
    <property type="project" value="UniProtKB-KW"/>
</dbReference>
<accession>A0A347WI94</accession>
<dbReference type="Pfam" id="PF12826">
    <property type="entry name" value="HHH_2"/>
    <property type="match status" value="1"/>
</dbReference>
<evidence type="ECO:0000256" key="2">
    <source>
        <dbReference type="ARBA" id="ARBA00012722"/>
    </source>
</evidence>
<dbReference type="InterPro" id="IPR004149">
    <property type="entry name" value="Znf_DNAligase_C4"/>
</dbReference>
<feature type="binding site" evidence="15">
    <location>
        <position position="116"/>
    </location>
    <ligand>
        <name>NAD(+)</name>
        <dbReference type="ChEBI" id="CHEBI:57540"/>
    </ligand>
</feature>
<dbReference type="Gene3D" id="2.40.50.140">
    <property type="entry name" value="Nucleic acid-binding proteins"/>
    <property type="match status" value="1"/>
</dbReference>
<dbReference type="Gene3D" id="3.30.470.30">
    <property type="entry name" value="DNA ligase/mRNA capping enzyme"/>
    <property type="match status" value="1"/>
</dbReference>
<dbReference type="AlphaFoldDB" id="A0A347WI94"/>
<reference evidence="18 19" key="1">
    <citation type="submission" date="2017-09" db="EMBL/GenBank/DDBJ databases">
        <title>Complete genome sequence of Oxytococcus suis strain ZY16052.</title>
        <authorList>
            <person name="Li F."/>
        </authorList>
    </citation>
    <scope>NUCLEOTIDE SEQUENCE [LARGE SCALE GENOMIC DNA]</scope>
    <source>
        <strain evidence="18 19">ZY16052</strain>
    </source>
</reference>
<dbReference type="PROSITE" id="PS50172">
    <property type="entry name" value="BRCT"/>
    <property type="match status" value="1"/>
</dbReference>
<proteinExistence type="inferred from homology"/>
<dbReference type="EMBL" id="CP023434">
    <property type="protein sequence ID" value="AXY24801.1"/>
    <property type="molecule type" value="Genomic_DNA"/>
</dbReference>
<dbReference type="InterPro" id="IPR018239">
    <property type="entry name" value="DNA_ligase_AS"/>
</dbReference>
<dbReference type="InterPro" id="IPR033136">
    <property type="entry name" value="DNA_ligase_CS"/>
</dbReference>
<keyword evidence="6 15" id="KW-0479">Metal-binding</keyword>
<feature type="binding site" evidence="15">
    <location>
        <position position="430"/>
    </location>
    <ligand>
        <name>Zn(2+)</name>
        <dbReference type="ChEBI" id="CHEBI:29105"/>
    </ligand>
</feature>
<dbReference type="InterPro" id="IPR010994">
    <property type="entry name" value="RuvA_2-like"/>
</dbReference>
<dbReference type="KEGG" id="abae:CL176_01525"/>
<dbReference type="Gene3D" id="3.40.50.10190">
    <property type="entry name" value="BRCT domain"/>
    <property type="match status" value="1"/>
</dbReference>
<evidence type="ECO:0000256" key="9">
    <source>
        <dbReference type="ARBA" id="ARBA00022842"/>
    </source>
</evidence>
<dbReference type="InterPro" id="IPR012340">
    <property type="entry name" value="NA-bd_OB-fold"/>
</dbReference>
<evidence type="ECO:0000313" key="18">
    <source>
        <dbReference type="EMBL" id="AXY24801.1"/>
    </source>
</evidence>
<sequence length="674" mass="74814">MAQNAQQDIQARMEQLKDTLNDHAYRYYVLDEPTIDDATYDALYRELVELEQQYPEFLASDSPTQRVGDVLLEGFQKVPHAQAMYSLGNAFNEAEVTEFIQRVQSQVDGPVEFMCECKIDGLAVALTYEEGRFVRGATRGDGQIGEEITANLRTIKSLPLKLREPISSEIRGEAYMPKDVFHRLNELREQDGQAPFANPRNAAAGGLRQLDPKAAAERELNIFLYGAVQTASFQPESQADLFEQLDNLGLRTNPLRRLCRDEAEVISYIQEVAATRQDLPYEIDGVVVKVNNMAQQAELGYTAKAPRWAIAYKFQAEVAETELLEVEWTVGRTGVVTPTAVMEPVLLAGTTVQRASLHNVDLIQALDVRIGDTVRIQKAGDIIPEIISVDLEQRAKEAPALPIPEECPVCASELVRLDDEVALRCINTACPAQQLAQLSHFTSRNAMNIVGIGEKVIQNMLKHNLVENVSDFYYLEQDDFLQLDNTKEKSAQKYYQAIQTSKENSLERLIVGLGIRHVGVRAARLLAQRFETIEAIMEASQADLLEVEGMGAIITQSVQAYFALEETQVLIERLQQAGVNTTYTGPRPAKVSELDNVWSGKTVVLTGTMETYTRSEAKRVLENLGAKVTGSVSKNTDYLVAGEAAGSKLTKAQDLGIKILDEAAFLERLNGGEH</sequence>
<protein>
    <recommendedName>
        <fullName evidence="3 15">DNA ligase</fullName>
        <ecNumber evidence="2 15">6.5.1.2</ecNumber>
    </recommendedName>
    <alternativeName>
        <fullName evidence="15">Polydeoxyribonucleotide synthase [NAD(+)]</fullName>
    </alternativeName>
</protein>
<dbReference type="RefSeq" id="WP_118989725.1">
    <property type="nucleotide sequence ID" value="NZ_CP023434.1"/>
</dbReference>
<evidence type="ECO:0000256" key="11">
    <source>
        <dbReference type="ARBA" id="ARBA00023204"/>
    </source>
</evidence>
<feature type="binding site" evidence="15">
    <location>
        <begin position="37"/>
        <end position="41"/>
    </location>
    <ligand>
        <name>NAD(+)</name>
        <dbReference type="ChEBI" id="CHEBI:57540"/>
    </ligand>
</feature>
<comment type="catalytic activity">
    <reaction evidence="13 15 16">
        <text>NAD(+) + (deoxyribonucleotide)n-3'-hydroxyl + 5'-phospho-(deoxyribonucleotide)m = (deoxyribonucleotide)n+m + AMP + beta-nicotinamide D-nucleotide.</text>
        <dbReference type="EC" id="6.5.1.2"/>
    </reaction>
</comment>
<keyword evidence="10 15" id="KW-0520">NAD</keyword>
<dbReference type="FunFam" id="3.30.470.30:FF:000001">
    <property type="entry name" value="DNA ligase"/>
    <property type="match status" value="1"/>
</dbReference>
<evidence type="ECO:0000256" key="13">
    <source>
        <dbReference type="ARBA" id="ARBA00034005"/>
    </source>
</evidence>
<evidence type="ECO:0000256" key="6">
    <source>
        <dbReference type="ARBA" id="ARBA00022723"/>
    </source>
</evidence>
<dbReference type="SUPFAM" id="SSF47781">
    <property type="entry name" value="RuvA domain 2-like"/>
    <property type="match status" value="1"/>
</dbReference>
<feature type="binding site" evidence="15">
    <location>
        <position position="410"/>
    </location>
    <ligand>
        <name>Zn(2+)</name>
        <dbReference type="ChEBI" id="CHEBI:29105"/>
    </ligand>
</feature>
<keyword evidence="19" id="KW-1185">Reference proteome</keyword>
<dbReference type="EC" id="6.5.1.2" evidence="2 15"/>
<dbReference type="SMART" id="SM00292">
    <property type="entry name" value="BRCT"/>
    <property type="match status" value="1"/>
</dbReference>
<dbReference type="PIRSF" id="PIRSF001604">
    <property type="entry name" value="LigA"/>
    <property type="match status" value="1"/>
</dbReference>
<dbReference type="InterPro" id="IPR041663">
    <property type="entry name" value="DisA/LigA_HHH"/>
</dbReference>
<dbReference type="Pfam" id="PF03120">
    <property type="entry name" value="OB_DNA_ligase"/>
    <property type="match status" value="1"/>
</dbReference>
<comment type="similarity">
    <text evidence="14 15">Belongs to the NAD-dependent DNA ligase family. LigA subfamily.</text>
</comment>
<comment type="cofactor">
    <cofactor evidence="15">
        <name>Mg(2+)</name>
        <dbReference type="ChEBI" id="CHEBI:18420"/>
    </cofactor>
    <cofactor evidence="15">
        <name>Mn(2+)</name>
        <dbReference type="ChEBI" id="CHEBI:29035"/>
    </cofactor>
</comment>
<dbReference type="Pfam" id="PF22745">
    <property type="entry name" value="Nlig-Ia"/>
    <property type="match status" value="1"/>
</dbReference>
<keyword evidence="5 15" id="KW-0235">DNA replication</keyword>
<dbReference type="PROSITE" id="PS01055">
    <property type="entry name" value="DNA_LIGASE_N1"/>
    <property type="match status" value="1"/>
</dbReference>
<evidence type="ECO:0000256" key="15">
    <source>
        <dbReference type="HAMAP-Rule" id="MF_01588"/>
    </source>
</evidence>
<keyword evidence="12 15" id="KW-0464">Manganese</keyword>
<keyword evidence="9 15" id="KW-0460">Magnesium</keyword>
<feature type="domain" description="BRCT" evidence="17">
    <location>
        <begin position="593"/>
        <end position="674"/>
    </location>
</feature>
<evidence type="ECO:0000256" key="14">
    <source>
        <dbReference type="ARBA" id="ARBA00060881"/>
    </source>
</evidence>
<dbReference type="Pfam" id="PF03119">
    <property type="entry name" value="DNA_ligase_ZBD"/>
    <property type="match status" value="1"/>
</dbReference>
<evidence type="ECO:0000256" key="1">
    <source>
        <dbReference type="ARBA" id="ARBA00004067"/>
    </source>
</evidence>
<dbReference type="InterPro" id="IPR001679">
    <property type="entry name" value="DNA_ligase"/>
</dbReference>
<dbReference type="SUPFAM" id="SSF52113">
    <property type="entry name" value="BRCT domain"/>
    <property type="match status" value="1"/>
</dbReference>
<feature type="binding site" evidence="15">
    <location>
        <position position="407"/>
    </location>
    <ligand>
        <name>Zn(2+)</name>
        <dbReference type="ChEBI" id="CHEBI:29105"/>
    </ligand>
</feature>
<keyword evidence="7 15" id="KW-0227">DNA damage</keyword>
<dbReference type="FunFam" id="1.10.150.20:FF:000007">
    <property type="entry name" value="DNA ligase"/>
    <property type="match status" value="1"/>
</dbReference>
<organism evidence="18 19">
    <name type="scientific">Suicoccus acidiformans</name>
    <dbReference type="NCBI Taxonomy" id="2036206"/>
    <lineage>
        <taxon>Bacteria</taxon>
        <taxon>Bacillati</taxon>
        <taxon>Bacillota</taxon>
        <taxon>Bacilli</taxon>
        <taxon>Lactobacillales</taxon>
        <taxon>Aerococcaceae</taxon>
        <taxon>Suicoccus</taxon>
    </lineage>
</organism>
<keyword evidence="11 15" id="KW-0234">DNA repair</keyword>
<evidence type="ECO:0000313" key="19">
    <source>
        <dbReference type="Proteomes" id="UP000263232"/>
    </source>
</evidence>
<dbReference type="InterPro" id="IPR001357">
    <property type="entry name" value="BRCT_dom"/>
</dbReference>
<dbReference type="PANTHER" id="PTHR23389:SF9">
    <property type="entry name" value="DNA LIGASE"/>
    <property type="match status" value="1"/>
</dbReference>
<dbReference type="Gene3D" id="1.10.150.20">
    <property type="entry name" value="5' to 3' exonuclease, C-terminal subdomain"/>
    <property type="match status" value="2"/>
</dbReference>
<evidence type="ECO:0000256" key="10">
    <source>
        <dbReference type="ARBA" id="ARBA00023027"/>
    </source>
</evidence>
<feature type="active site" description="N6-AMP-lysine intermediate" evidence="15">
    <location>
        <position position="118"/>
    </location>
</feature>
<dbReference type="CDD" id="cd17748">
    <property type="entry name" value="BRCT_DNA_ligase_like"/>
    <property type="match status" value="1"/>
</dbReference>
<evidence type="ECO:0000256" key="16">
    <source>
        <dbReference type="RuleBase" id="RU000618"/>
    </source>
</evidence>
<dbReference type="CDD" id="cd00114">
    <property type="entry name" value="LIGANc"/>
    <property type="match status" value="1"/>
</dbReference>
<keyword evidence="8 15" id="KW-0862">Zinc</keyword>
<evidence type="ECO:0000259" key="17">
    <source>
        <dbReference type="PROSITE" id="PS50172"/>
    </source>
</evidence>
<evidence type="ECO:0000256" key="7">
    <source>
        <dbReference type="ARBA" id="ARBA00022763"/>
    </source>
</evidence>
<gene>
    <name evidence="15 18" type="primary">ligA</name>
    <name evidence="18" type="ORF">CL176_01525</name>
</gene>
<dbReference type="PANTHER" id="PTHR23389">
    <property type="entry name" value="CHROMOSOME TRANSMISSION FIDELITY FACTOR 18"/>
    <property type="match status" value="1"/>
</dbReference>
<feature type="binding site" evidence="15">
    <location>
        <position position="173"/>
    </location>
    <ligand>
        <name>NAD(+)</name>
        <dbReference type="ChEBI" id="CHEBI:57540"/>
    </ligand>
</feature>
<dbReference type="InterPro" id="IPR013840">
    <property type="entry name" value="DNAligase_N"/>
</dbReference>
<dbReference type="SUPFAM" id="SSF56091">
    <property type="entry name" value="DNA ligase/mRNA capping enzyme, catalytic domain"/>
    <property type="match status" value="1"/>
</dbReference>
<dbReference type="OrthoDB" id="9759736at2"/>
<evidence type="ECO:0000256" key="5">
    <source>
        <dbReference type="ARBA" id="ARBA00022705"/>
    </source>
</evidence>
<dbReference type="GO" id="GO:0005829">
    <property type="term" value="C:cytosol"/>
    <property type="evidence" value="ECO:0007669"/>
    <property type="project" value="TreeGrafter"/>
</dbReference>
<comment type="function">
    <text evidence="1 15">DNA ligase that catalyzes the formation of phosphodiester linkages between 5'-phosphoryl and 3'-hydroxyl groups in double-stranded DNA using NAD as a coenzyme and as the energy source for the reaction. It is essential for DNA replication and repair of damaged DNA.</text>
</comment>
<dbReference type="FunFam" id="1.10.150.20:FF:000006">
    <property type="entry name" value="DNA ligase"/>
    <property type="match status" value="1"/>
</dbReference>
<dbReference type="Gene3D" id="6.20.10.30">
    <property type="match status" value="1"/>
</dbReference>
<dbReference type="Pfam" id="PF00533">
    <property type="entry name" value="BRCT"/>
    <property type="match status" value="1"/>
</dbReference>
<feature type="binding site" evidence="15">
    <location>
        <begin position="86"/>
        <end position="87"/>
    </location>
    <ligand>
        <name>NAD(+)</name>
        <dbReference type="ChEBI" id="CHEBI:57540"/>
    </ligand>
</feature>
<name>A0A347WI94_9LACT</name>
<evidence type="ECO:0000256" key="4">
    <source>
        <dbReference type="ARBA" id="ARBA00022598"/>
    </source>
</evidence>
<dbReference type="GO" id="GO:0003911">
    <property type="term" value="F:DNA ligase (NAD+) activity"/>
    <property type="evidence" value="ECO:0007669"/>
    <property type="project" value="UniProtKB-UniRule"/>
</dbReference>
<feature type="binding site" evidence="15">
    <location>
        <position position="313"/>
    </location>
    <ligand>
        <name>NAD(+)</name>
        <dbReference type="ChEBI" id="CHEBI:57540"/>
    </ligand>
</feature>
<dbReference type="GO" id="GO:0046872">
    <property type="term" value="F:metal ion binding"/>
    <property type="evidence" value="ECO:0007669"/>
    <property type="project" value="UniProtKB-KW"/>
</dbReference>
<evidence type="ECO:0000256" key="12">
    <source>
        <dbReference type="ARBA" id="ARBA00023211"/>
    </source>
</evidence>